<evidence type="ECO:0000313" key="2">
    <source>
        <dbReference type="WBParaSite" id="PSAMB.scaffold2725size21616.g18890.t1"/>
    </source>
</evidence>
<proteinExistence type="predicted"/>
<dbReference type="AlphaFoldDB" id="A0A914VXP2"/>
<name>A0A914VXP2_9BILA</name>
<keyword evidence="1" id="KW-1185">Reference proteome</keyword>
<organism evidence="1 2">
    <name type="scientific">Plectus sambesii</name>
    <dbReference type="NCBI Taxonomy" id="2011161"/>
    <lineage>
        <taxon>Eukaryota</taxon>
        <taxon>Metazoa</taxon>
        <taxon>Ecdysozoa</taxon>
        <taxon>Nematoda</taxon>
        <taxon>Chromadorea</taxon>
        <taxon>Plectida</taxon>
        <taxon>Plectina</taxon>
        <taxon>Plectoidea</taxon>
        <taxon>Plectidae</taxon>
        <taxon>Plectus</taxon>
    </lineage>
</organism>
<dbReference type="Proteomes" id="UP000887566">
    <property type="component" value="Unplaced"/>
</dbReference>
<dbReference type="WBParaSite" id="PSAMB.scaffold2725size21616.g18890.t1">
    <property type="protein sequence ID" value="PSAMB.scaffold2725size21616.g18890.t1"/>
    <property type="gene ID" value="PSAMB.scaffold2725size21616.g18890"/>
</dbReference>
<evidence type="ECO:0000313" key="1">
    <source>
        <dbReference type="Proteomes" id="UP000887566"/>
    </source>
</evidence>
<accession>A0A914VXP2</accession>
<reference evidence="2" key="1">
    <citation type="submission" date="2022-11" db="UniProtKB">
        <authorList>
            <consortium name="WormBaseParasite"/>
        </authorList>
    </citation>
    <scope>IDENTIFICATION</scope>
</reference>
<sequence length="236" mass="27362">MTLDRSRITIRGPAGDLVVNFFLYDSGADDEHWMLMFGTTNSIASLGRSPTIHADGTFRITPELFKQVYVLHYKEHGRLYPGVFVLLPGKTKILYERMLNILKSFVRYKMTKVMMDFEFQTMQSFGDVFCVPVEGCYFHFAQAIMRNAERFDIFKKIACSPLRKHHYVMVWVLAFHPLGNIPSSFDALTSAIQQRNYLVDFGNLLPYMEETWVAPMCPPDRPALRKFPPTLWSVHM</sequence>
<protein>
    <submittedName>
        <fullName evidence="2">MULE transposase domain-containing protein</fullName>
    </submittedName>
</protein>